<dbReference type="RefSeq" id="WP_379837769.1">
    <property type="nucleotide sequence ID" value="NZ_JBHRYQ010000001.1"/>
</dbReference>
<evidence type="ECO:0000313" key="2">
    <source>
        <dbReference type="EMBL" id="MFC3811081.1"/>
    </source>
</evidence>
<dbReference type="PROSITE" id="PS51257">
    <property type="entry name" value="PROKAR_LIPOPROTEIN"/>
    <property type="match status" value="1"/>
</dbReference>
<reference evidence="3" key="1">
    <citation type="journal article" date="2019" name="Int. J. Syst. Evol. Microbiol.">
        <title>The Global Catalogue of Microorganisms (GCM) 10K type strain sequencing project: providing services to taxonomists for standard genome sequencing and annotation.</title>
        <authorList>
            <consortium name="The Broad Institute Genomics Platform"/>
            <consortium name="The Broad Institute Genome Sequencing Center for Infectious Disease"/>
            <person name="Wu L."/>
            <person name="Ma J."/>
        </authorList>
    </citation>
    <scope>NUCLEOTIDE SEQUENCE [LARGE SCALE GENOMIC DNA]</scope>
    <source>
        <strain evidence="3">CECT 7956</strain>
    </source>
</reference>
<protein>
    <submittedName>
        <fullName evidence="2">DUF4136 domain-containing protein</fullName>
    </submittedName>
</protein>
<dbReference type="EMBL" id="JBHRYQ010000001">
    <property type="protein sequence ID" value="MFC3811081.1"/>
    <property type="molecule type" value="Genomic_DNA"/>
</dbReference>
<sequence length="185" mass="21772">MKRIIFSLILLASLSSCFRNRVFVEHDYRYSLGFENYLTYSFVDCPRDTNFLCEDVQQAIMAQMQARGYRYSGSSPDLFVNFHVYYDAIKYTGYDQPTMGFWLNDLNEEEKYKQVKYSLKKGTLMISLIEGQSSEIVWRGYATGIFNDHSNRKSYFKNIVTTIFAEYPLFATDVAWRRSKLNKSI</sequence>
<gene>
    <name evidence="2" type="ORF">ACFOOI_10480</name>
</gene>
<evidence type="ECO:0000313" key="3">
    <source>
        <dbReference type="Proteomes" id="UP001595616"/>
    </source>
</evidence>
<organism evidence="2 3">
    <name type="scientific">Lacihabitans lacunae</name>
    <dbReference type="NCBI Taxonomy" id="1028214"/>
    <lineage>
        <taxon>Bacteria</taxon>
        <taxon>Pseudomonadati</taxon>
        <taxon>Bacteroidota</taxon>
        <taxon>Cytophagia</taxon>
        <taxon>Cytophagales</taxon>
        <taxon>Leadbetterellaceae</taxon>
        <taxon>Lacihabitans</taxon>
    </lineage>
</organism>
<keyword evidence="3" id="KW-1185">Reference proteome</keyword>
<dbReference type="InterPro" id="IPR025411">
    <property type="entry name" value="DUF4136"/>
</dbReference>
<feature type="domain" description="DUF4136" evidence="1">
    <location>
        <begin position="24"/>
        <end position="168"/>
    </location>
</feature>
<comment type="caution">
    <text evidence="2">The sequence shown here is derived from an EMBL/GenBank/DDBJ whole genome shotgun (WGS) entry which is preliminary data.</text>
</comment>
<accession>A0ABV7YW08</accession>
<dbReference type="Proteomes" id="UP001595616">
    <property type="component" value="Unassembled WGS sequence"/>
</dbReference>
<evidence type="ECO:0000259" key="1">
    <source>
        <dbReference type="Pfam" id="PF13590"/>
    </source>
</evidence>
<proteinExistence type="predicted"/>
<name>A0ABV7YW08_9BACT</name>
<dbReference type="Pfam" id="PF13590">
    <property type="entry name" value="DUF4136"/>
    <property type="match status" value="1"/>
</dbReference>
<dbReference type="Gene3D" id="3.30.160.670">
    <property type="match status" value="1"/>
</dbReference>